<dbReference type="CDD" id="cd00082">
    <property type="entry name" value="HisKA"/>
    <property type="match status" value="1"/>
</dbReference>
<protein>
    <recommendedName>
        <fullName evidence="2">histidine kinase</fullName>
        <ecNumber evidence="2">2.7.13.3</ecNumber>
    </recommendedName>
</protein>
<keyword evidence="3" id="KW-0597">Phosphoprotein</keyword>
<dbReference type="PROSITE" id="PS50109">
    <property type="entry name" value="HIS_KIN"/>
    <property type="match status" value="1"/>
</dbReference>
<dbReference type="InterPro" id="IPR013655">
    <property type="entry name" value="PAS_fold_3"/>
</dbReference>
<evidence type="ECO:0000313" key="13">
    <source>
        <dbReference type="Proteomes" id="UP000534783"/>
    </source>
</evidence>
<keyword evidence="7" id="KW-0067">ATP-binding</keyword>
<dbReference type="EMBL" id="VTOW01000012">
    <property type="protein sequence ID" value="NKE73774.1"/>
    <property type="molecule type" value="Genomic_DNA"/>
</dbReference>
<dbReference type="Pfam" id="PF08447">
    <property type="entry name" value="PAS_3"/>
    <property type="match status" value="1"/>
</dbReference>
<dbReference type="Gene3D" id="3.30.450.20">
    <property type="entry name" value="PAS domain"/>
    <property type="match status" value="1"/>
</dbReference>
<evidence type="ECO:0000313" key="12">
    <source>
        <dbReference type="EMBL" id="NKE73774.1"/>
    </source>
</evidence>
<gene>
    <name evidence="12" type="ORF">MNODULE_23780</name>
</gene>
<organism evidence="12 13">
    <name type="scientific">Candidatus Manganitrophus noduliformans</name>
    <dbReference type="NCBI Taxonomy" id="2606439"/>
    <lineage>
        <taxon>Bacteria</taxon>
        <taxon>Pseudomonadati</taxon>
        <taxon>Nitrospirota</taxon>
        <taxon>Nitrospiria</taxon>
        <taxon>Candidatus Troglogloeales</taxon>
        <taxon>Candidatus Manganitrophaceae</taxon>
        <taxon>Candidatus Manganitrophus</taxon>
    </lineage>
</organism>
<dbReference type="InterPro" id="IPR004358">
    <property type="entry name" value="Sig_transdc_His_kin-like_C"/>
</dbReference>
<dbReference type="InterPro" id="IPR036890">
    <property type="entry name" value="HATPase_C_sf"/>
</dbReference>
<dbReference type="SMART" id="SM00387">
    <property type="entry name" value="HATPase_c"/>
    <property type="match status" value="1"/>
</dbReference>
<feature type="domain" description="PAS" evidence="10">
    <location>
        <begin position="11"/>
        <end position="81"/>
    </location>
</feature>
<keyword evidence="6" id="KW-0418">Kinase</keyword>
<evidence type="ECO:0000256" key="3">
    <source>
        <dbReference type="ARBA" id="ARBA00022553"/>
    </source>
</evidence>
<dbReference type="InterPro" id="IPR036097">
    <property type="entry name" value="HisK_dim/P_sf"/>
</dbReference>
<name>A0A7X6DVE4_9BACT</name>
<dbReference type="Pfam" id="PF02518">
    <property type="entry name" value="HATPase_c"/>
    <property type="match status" value="1"/>
</dbReference>
<dbReference type="Proteomes" id="UP000534783">
    <property type="component" value="Unassembled WGS sequence"/>
</dbReference>
<keyword evidence="4" id="KW-0808">Transferase</keyword>
<dbReference type="PANTHER" id="PTHR43304">
    <property type="entry name" value="PHYTOCHROME-LIKE PROTEIN CPH1"/>
    <property type="match status" value="1"/>
</dbReference>
<comment type="catalytic activity">
    <reaction evidence="1">
        <text>ATP + protein L-histidine = ADP + protein N-phospho-L-histidine.</text>
        <dbReference type="EC" id="2.7.13.3"/>
    </reaction>
</comment>
<dbReference type="PROSITE" id="PS50113">
    <property type="entry name" value="PAC"/>
    <property type="match status" value="1"/>
</dbReference>
<dbReference type="CDD" id="cd00130">
    <property type="entry name" value="PAS"/>
    <property type="match status" value="1"/>
</dbReference>
<dbReference type="PANTHER" id="PTHR43304:SF1">
    <property type="entry name" value="PAC DOMAIN-CONTAINING PROTEIN"/>
    <property type="match status" value="1"/>
</dbReference>
<dbReference type="PRINTS" id="PR00344">
    <property type="entry name" value="BCTRLSENSOR"/>
</dbReference>
<keyword evidence="8" id="KW-0902">Two-component regulatory system</keyword>
<comment type="caution">
    <text evidence="12">The sequence shown here is derived from an EMBL/GenBank/DDBJ whole genome shotgun (WGS) entry which is preliminary data.</text>
</comment>
<dbReference type="FunFam" id="3.30.450.20:FF:000099">
    <property type="entry name" value="Sensory box sensor histidine kinase"/>
    <property type="match status" value="1"/>
</dbReference>
<keyword evidence="5" id="KW-0547">Nucleotide-binding</keyword>
<dbReference type="InterPro" id="IPR052162">
    <property type="entry name" value="Sensor_kinase/Photoreceptor"/>
</dbReference>
<dbReference type="NCBIfam" id="TIGR00229">
    <property type="entry name" value="sensory_box"/>
    <property type="match status" value="1"/>
</dbReference>
<evidence type="ECO:0000256" key="1">
    <source>
        <dbReference type="ARBA" id="ARBA00000085"/>
    </source>
</evidence>
<accession>A0A7X6DVE4</accession>
<dbReference type="SUPFAM" id="SSF55785">
    <property type="entry name" value="PYP-like sensor domain (PAS domain)"/>
    <property type="match status" value="1"/>
</dbReference>
<dbReference type="InterPro" id="IPR005467">
    <property type="entry name" value="His_kinase_dom"/>
</dbReference>
<evidence type="ECO:0000259" key="9">
    <source>
        <dbReference type="PROSITE" id="PS50109"/>
    </source>
</evidence>
<dbReference type="SMART" id="SM00091">
    <property type="entry name" value="PAS"/>
    <property type="match status" value="1"/>
</dbReference>
<evidence type="ECO:0000256" key="5">
    <source>
        <dbReference type="ARBA" id="ARBA00022741"/>
    </source>
</evidence>
<dbReference type="EC" id="2.7.13.3" evidence="2"/>
<dbReference type="InterPro" id="IPR003594">
    <property type="entry name" value="HATPase_dom"/>
</dbReference>
<dbReference type="SMART" id="SM00086">
    <property type="entry name" value="PAC"/>
    <property type="match status" value="1"/>
</dbReference>
<dbReference type="Gene3D" id="1.10.287.130">
    <property type="match status" value="1"/>
</dbReference>
<dbReference type="PROSITE" id="PS50112">
    <property type="entry name" value="PAS"/>
    <property type="match status" value="1"/>
</dbReference>
<dbReference type="Pfam" id="PF00512">
    <property type="entry name" value="HisKA"/>
    <property type="match status" value="1"/>
</dbReference>
<dbReference type="Gene3D" id="6.10.250.2580">
    <property type="match status" value="1"/>
</dbReference>
<sequence length="372" mass="42098">MERSHQEIEALKDQLRLVIDTIPVLVVVGRPDASLEFINRRWLEYLGLSSKEVEGWGWTAAIHPEDAQRFTTEWRLAMTSGKPFEQEARIRRADGEYRWFLHRGVPLRDEWGNIVRWYATSTDIEDRKRAEAALQEAQTELAHVTRVTTLGELAASIAHEVNQPLSGVVINGNACLRWLAFATPNLEEARQAVDRIVRDGKRAGEIIGRIRKLLRRTATQKERLDINDTVLEIAVLAQGEVRRNKIALRMELAPDLPPVLGDRVQLQQVLLNLIMNGIEAMNRVDDRPRELVIRTDFGETDQVRVAVQDSGIGLEPQHIEKIFDAFYTTKSEGMGMGLAISRSIVENHGGRLWAAPNNDSGATFLVTFLKHP</sequence>
<dbReference type="SUPFAM" id="SSF55874">
    <property type="entry name" value="ATPase domain of HSP90 chaperone/DNA topoisomerase II/histidine kinase"/>
    <property type="match status" value="1"/>
</dbReference>
<proteinExistence type="predicted"/>
<evidence type="ECO:0000256" key="4">
    <source>
        <dbReference type="ARBA" id="ARBA00022679"/>
    </source>
</evidence>
<evidence type="ECO:0000256" key="8">
    <source>
        <dbReference type="ARBA" id="ARBA00023012"/>
    </source>
</evidence>
<reference evidence="12 13" key="1">
    <citation type="journal article" date="2020" name="Nature">
        <title>Bacterial chemolithoautotrophy via manganese oxidation.</title>
        <authorList>
            <person name="Yu H."/>
            <person name="Leadbetter J.R."/>
        </authorList>
    </citation>
    <scope>NUCLEOTIDE SEQUENCE [LARGE SCALE GENOMIC DNA]</scope>
    <source>
        <strain evidence="12 13">Mn-1</strain>
    </source>
</reference>
<dbReference type="Gene3D" id="3.30.565.10">
    <property type="entry name" value="Histidine kinase-like ATPase, C-terminal domain"/>
    <property type="match status" value="1"/>
</dbReference>
<evidence type="ECO:0000259" key="10">
    <source>
        <dbReference type="PROSITE" id="PS50112"/>
    </source>
</evidence>
<dbReference type="InterPro" id="IPR035965">
    <property type="entry name" value="PAS-like_dom_sf"/>
</dbReference>
<dbReference type="AlphaFoldDB" id="A0A7X6DVE4"/>
<feature type="domain" description="PAC" evidence="11">
    <location>
        <begin position="84"/>
        <end position="136"/>
    </location>
</feature>
<keyword evidence="13" id="KW-1185">Reference proteome</keyword>
<feature type="domain" description="Histidine kinase" evidence="9">
    <location>
        <begin position="156"/>
        <end position="372"/>
    </location>
</feature>
<dbReference type="SMART" id="SM00388">
    <property type="entry name" value="HisKA"/>
    <property type="match status" value="1"/>
</dbReference>
<dbReference type="FunFam" id="1.10.287.130:FF:000055">
    <property type="entry name" value="Two-component sensor histidine kinase"/>
    <property type="match status" value="1"/>
</dbReference>
<dbReference type="InterPro" id="IPR001610">
    <property type="entry name" value="PAC"/>
</dbReference>
<evidence type="ECO:0000256" key="2">
    <source>
        <dbReference type="ARBA" id="ARBA00012438"/>
    </source>
</evidence>
<dbReference type="GO" id="GO:0000155">
    <property type="term" value="F:phosphorelay sensor kinase activity"/>
    <property type="evidence" value="ECO:0007669"/>
    <property type="project" value="InterPro"/>
</dbReference>
<evidence type="ECO:0000259" key="11">
    <source>
        <dbReference type="PROSITE" id="PS50113"/>
    </source>
</evidence>
<evidence type="ECO:0000256" key="7">
    <source>
        <dbReference type="ARBA" id="ARBA00022840"/>
    </source>
</evidence>
<dbReference type="SUPFAM" id="SSF47384">
    <property type="entry name" value="Homodimeric domain of signal transducing histidine kinase"/>
    <property type="match status" value="1"/>
</dbReference>
<dbReference type="InterPro" id="IPR000014">
    <property type="entry name" value="PAS"/>
</dbReference>
<dbReference type="InterPro" id="IPR000700">
    <property type="entry name" value="PAS-assoc_C"/>
</dbReference>
<dbReference type="GO" id="GO:0005524">
    <property type="term" value="F:ATP binding"/>
    <property type="evidence" value="ECO:0007669"/>
    <property type="project" value="UniProtKB-KW"/>
</dbReference>
<dbReference type="InterPro" id="IPR003661">
    <property type="entry name" value="HisK_dim/P_dom"/>
</dbReference>
<evidence type="ECO:0000256" key="6">
    <source>
        <dbReference type="ARBA" id="ARBA00022777"/>
    </source>
</evidence>